<evidence type="ECO:0000313" key="1">
    <source>
        <dbReference type="EMBL" id="CAF9929473.1"/>
    </source>
</evidence>
<name>A0A8H3FXH0_9LECA</name>
<protein>
    <recommendedName>
        <fullName evidence="3">Tetratricopeptide repeat protein</fullName>
    </recommendedName>
</protein>
<keyword evidence="2" id="KW-1185">Reference proteome</keyword>
<dbReference type="EMBL" id="CAJPDQ010000032">
    <property type="protein sequence ID" value="CAF9929473.1"/>
    <property type="molecule type" value="Genomic_DNA"/>
</dbReference>
<proteinExistence type="predicted"/>
<sequence>MSLIPTNDIFIVALPAVQSLTLKLAGDQENKLRLICILSFLSQYPVSEDYFKEYAGQSGCHWRSIFRVDGLWSHLKFIRHFQELEDLSLGSWVAHGTVVLFKFRADAREFRHLAFNLAQQQDGFIEAIRLLGSYAKSISRASRFARTDMHLVGHVDVCLDAEANLFGDAGQGVIKERDSLKLLGEFYQEMGRYRDAEILYHLILGMDYNLQRDPGIQGLLDSLGVVLDL</sequence>
<reference evidence="1" key="1">
    <citation type="submission" date="2021-03" db="EMBL/GenBank/DDBJ databases">
        <authorList>
            <person name="Tagirdzhanova G."/>
        </authorList>
    </citation>
    <scope>NUCLEOTIDE SEQUENCE</scope>
</reference>
<dbReference type="Proteomes" id="UP000664169">
    <property type="component" value="Unassembled WGS sequence"/>
</dbReference>
<comment type="caution">
    <text evidence="1">The sequence shown here is derived from an EMBL/GenBank/DDBJ whole genome shotgun (WGS) entry which is preliminary data.</text>
</comment>
<evidence type="ECO:0008006" key="3">
    <source>
        <dbReference type="Google" id="ProtNLM"/>
    </source>
</evidence>
<organism evidence="1 2">
    <name type="scientific">Gomphillus americanus</name>
    <dbReference type="NCBI Taxonomy" id="1940652"/>
    <lineage>
        <taxon>Eukaryota</taxon>
        <taxon>Fungi</taxon>
        <taxon>Dikarya</taxon>
        <taxon>Ascomycota</taxon>
        <taxon>Pezizomycotina</taxon>
        <taxon>Lecanoromycetes</taxon>
        <taxon>OSLEUM clade</taxon>
        <taxon>Ostropomycetidae</taxon>
        <taxon>Ostropales</taxon>
        <taxon>Graphidaceae</taxon>
        <taxon>Gomphilloideae</taxon>
        <taxon>Gomphillus</taxon>
    </lineage>
</organism>
<dbReference type="AlphaFoldDB" id="A0A8H3FXH0"/>
<evidence type="ECO:0000313" key="2">
    <source>
        <dbReference type="Proteomes" id="UP000664169"/>
    </source>
</evidence>
<gene>
    <name evidence="1" type="ORF">GOMPHAMPRED_005415</name>
</gene>
<accession>A0A8H3FXH0</accession>